<dbReference type="EMBL" id="JABCKV010000106">
    <property type="protein sequence ID" value="KAG5643570.1"/>
    <property type="molecule type" value="Genomic_DNA"/>
</dbReference>
<reference evidence="1" key="1">
    <citation type="submission" date="2020-07" db="EMBL/GenBank/DDBJ databases">
        <authorList>
            <person name="Nieuwenhuis M."/>
            <person name="Van De Peppel L.J.J."/>
        </authorList>
    </citation>
    <scope>NUCLEOTIDE SEQUENCE</scope>
    <source>
        <strain evidence="1">AP01</strain>
        <tissue evidence="1">Mycelium</tissue>
    </source>
</reference>
<keyword evidence="2" id="KW-1185">Reference proteome</keyword>
<protein>
    <submittedName>
        <fullName evidence="1">Uncharacterized protein</fullName>
    </submittedName>
</protein>
<proteinExistence type="predicted"/>
<comment type="caution">
    <text evidence="1">The sequence shown here is derived from an EMBL/GenBank/DDBJ whole genome shotgun (WGS) entry which is preliminary data.</text>
</comment>
<accession>A0A9P7GA89</accession>
<dbReference type="OrthoDB" id="2447803at2759"/>
<evidence type="ECO:0000313" key="1">
    <source>
        <dbReference type="EMBL" id="KAG5643570.1"/>
    </source>
</evidence>
<dbReference type="Proteomes" id="UP000775547">
    <property type="component" value="Unassembled WGS sequence"/>
</dbReference>
<sequence>MTVSFDDAASFLNASFAPTNLTILYLESSQFETPAVIFHLITTVTSNCQLLKSLSLFSFATPSAVSEADDSTSSLCITLDTLRPLLACPNLTSLELVHQYPLALSHADIEALAKSWPSAEILLLNTEPAALDRSPLTLCALLPFAKHCPKLRELGLFLDASASANLELFTPTSSSPDPLPMFKSLRNLSMGVSILPPEDSNRVALFLSHICPPPCDAHDFKLESGVTWDDVDIVSEITKIVRVRCEAWDKILEVLPLLTRLRQEERERERALREEVEELRWRNGVLVEMVPLADYA</sequence>
<gene>
    <name evidence="1" type="ORF">DXG03_000665</name>
</gene>
<dbReference type="Gene3D" id="3.80.10.10">
    <property type="entry name" value="Ribonuclease Inhibitor"/>
    <property type="match status" value="1"/>
</dbReference>
<organism evidence="1 2">
    <name type="scientific">Asterophora parasitica</name>
    <dbReference type="NCBI Taxonomy" id="117018"/>
    <lineage>
        <taxon>Eukaryota</taxon>
        <taxon>Fungi</taxon>
        <taxon>Dikarya</taxon>
        <taxon>Basidiomycota</taxon>
        <taxon>Agaricomycotina</taxon>
        <taxon>Agaricomycetes</taxon>
        <taxon>Agaricomycetidae</taxon>
        <taxon>Agaricales</taxon>
        <taxon>Tricholomatineae</taxon>
        <taxon>Lyophyllaceae</taxon>
        <taxon>Asterophora</taxon>
    </lineage>
</organism>
<dbReference type="AlphaFoldDB" id="A0A9P7GA89"/>
<dbReference type="InterPro" id="IPR032675">
    <property type="entry name" value="LRR_dom_sf"/>
</dbReference>
<evidence type="ECO:0000313" key="2">
    <source>
        <dbReference type="Proteomes" id="UP000775547"/>
    </source>
</evidence>
<name>A0A9P7GA89_9AGAR</name>
<reference evidence="1" key="2">
    <citation type="submission" date="2021-10" db="EMBL/GenBank/DDBJ databases">
        <title>Phylogenomics reveals ancestral predisposition of the termite-cultivated fungus Termitomyces towards a domesticated lifestyle.</title>
        <authorList>
            <person name="Auxier B."/>
            <person name="Grum-Grzhimaylo A."/>
            <person name="Cardenas M.E."/>
            <person name="Lodge J.D."/>
            <person name="Laessoe T."/>
            <person name="Pedersen O."/>
            <person name="Smith M.E."/>
            <person name="Kuyper T.W."/>
            <person name="Franco-Molano E.A."/>
            <person name="Baroni T.J."/>
            <person name="Aanen D.K."/>
        </authorList>
    </citation>
    <scope>NUCLEOTIDE SEQUENCE</scope>
    <source>
        <strain evidence="1">AP01</strain>
        <tissue evidence="1">Mycelium</tissue>
    </source>
</reference>